<reference evidence="4" key="4">
    <citation type="journal article" date="2015" name="G3 (Bethesda)">
        <title>Genome sequences of three phytopathogenic species of the Magnaporthaceae family of fungi.</title>
        <authorList>
            <person name="Okagaki L.H."/>
            <person name="Nunes C.C."/>
            <person name="Sailsbery J."/>
            <person name="Clay B."/>
            <person name="Brown D."/>
            <person name="John T."/>
            <person name="Oh Y."/>
            <person name="Young N."/>
            <person name="Fitzgerald M."/>
            <person name="Haas B.J."/>
            <person name="Zeng Q."/>
            <person name="Young S."/>
            <person name="Adiconis X."/>
            <person name="Fan L."/>
            <person name="Levin J.Z."/>
            <person name="Mitchell T.K."/>
            <person name="Okubara P.A."/>
            <person name="Farman M.L."/>
            <person name="Kohn L.M."/>
            <person name="Birren B."/>
            <person name="Ma L.-J."/>
            <person name="Dean R.A."/>
        </authorList>
    </citation>
    <scope>NUCLEOTIDE SEQUENCE</scope>
    <source>
        <strain evidence="4">R3-111a-1</strain>
    </source>
</reference>
<feature type="signal peptide" evidence="2">
    <location>
        <begin position="1"/>
        <end position="22"/>
    </location>
</feature>
<gene>
    <name evidence="4" type="primary">20354561</name>
    <name evidence="3" type="ORF">GGTG_14103</name>
</gene>
<name>J3PKP0_GAET3</name>
<dbReference type="eggNOG" id="ENOG502RA7U">
    <property type="taxonomic scope" value="Eukaryota"/>
</dbReference>
<dbReference type="HOGENOM" id="CLU_060571_0_0_1"/>
<dbReference type="OrthoDB" id="10381980at2759"/>
<keyword evidence="5" id="KW-1185">Reference proteome</keyword>
<evidence type="ECO:0000313" key="3">
    <source>
        <dbReference type="EMBL" id="EJT68315.1"/>
    </source>
</evidence>
<protein>
    <submittedName>
        <fullName evidence="3 4">Uncharacterized protein</fullName>
    </submittedName>
</protein>
<evidence type="ECO:0000313" key="4">
    <source>
        <dbReference type="EnsemblFungi" id="EJT68315"/>
    </source>
</evidence>
<dbReference type="VEuPathDB" id="FungiDB:GGTG_14103"/>
<feature type="chain" id="PRO_5015095456" evidence="2">
    <location>
        <begin position="23"/>
        <end position="253"/>
    </location>
</feature>
<evidence type="ECO:0000256" key="2">
    <source>
        <dbReference type="SAM" id="SignalP"/>
    </source>
</evidence>
<evidence type="ECO:0000313" key="5">
    <source>
        <dbReference type="Proteomes" id="UP000006039"/>
    </source>
</evidence>
<reference evidence="3" key="2">
    <citation type="submission" date="2010-07" db="EMBL/GenBank/DDBJ databases">
        <authorList>
            <consortium name="The Broad Institute Genome Sequencing Platform"/>
            <consortium name="Broad Institute Genome Sequencing Center for Infectious Disease"/>
            <person name="Ma L.-J."/>
            <person name="Dead R."/>
            <person name="Young S."/>
            <person name="Zeng Q."/>
            <person name="Koehrsen M."/>
            <person name="Alvarado L."/>
            <person name="Berlin A."/>
            <person name="Chapman S.B."/>
            <person name="Chen Z."/>
            <person name="Freedman E."/>
            <person name="Gellesch M."/>
            <person name="Goldberg J."/>
            <person name="Griggs A."/>
            <person name="Gujja S."/>
            <person name="Heilman E.R."/>
            <person name="Heiman D."/>
            <person name="Hepburn T."/>
            <person name="Howarth C."/>
            <person name="Jen D."/>
            <person name="Larson L."/>
            <person name="Mehta T."/>
            <person name="Neiman D."/>
            <person name="Pearson M."/>
            <person name="Roberts A."/>
            <person name="Saif S."/>
            <person name="Shea T."/>
            <person name="Shenoy N."/>
            <person name="Sisk P."/>
            <person name="Stolte C."/>
            <person name="Sykes S."/>
            <person name="Walk T."/>
            <person name="White J."/>
            <person name="Yandava C."/>
            <person name="Haas B."/>
            <person name="Nusbaum C."/>
            <person name="Birren B."/>
        </authorList>
    </citation>
    <scope>NUCLEOTIDE SEQUENCE</scope>
    <source>
        <strain evidence="3">R3-111a-1</strain>
    </source>
</reference>
<sequence>MATRALLLALAIIAPLLPLASCSGLGVAAALPHRGVIPEDSRAFGFTRSALPLQSVPWQQQQQQQQQQHPAGGGRQRRTTPTRSLLSHDAAEHNVALEYAAAEGDRDLLPTETRSPSANSTEKCLLWHDGLGRLNCHQFSLVFGSRRKLWIWQWWNKNEITIRGEHNIWKKDVLRCEGTKWTTVTSWLPYTIVIHSGRTCEFTPDDSHNYEGVIVKYANQYYDANKDCELRNGYETLRCLIPIDPAVWNSTSP</sequence>
<feature type="region of interest" description="Disordered" evidence="1">
    <location>
        <begin position="55"/>
        <end position="85"/>
    </location>
</feature>
<organism evidence="3">
    <name type="scientific">Gaeumannomyces tritici (strain R3-111a-1)</name>
    <name type="common">Wheat and barley take-all root rot fungus</name>
    <name type="synonym">Gaeumannomyces graminis var. tritici</name>
    <dbReference type="NCBI Taxonomy" id="644352"/>
    <lineage>
        <taxon>Eukaryota</taxon>
        <taxon>Fungi</taxon>
        <taxon>Dikarya</taxon>
        <taxon>Ascomycota</taxon>
        <taxon>Pezizomycotina</taxon>
        <taxon>Sordariomycetes</taxon>
        <taxon>Sordariomycetidae</taxon>
        <taxon>Magnaporthales</taxon>
        <taxon>Magnaporthaceae</taxon>
        <taxon>Gaeumannomyces</taxon>
    </lineage>
</organism>
<evidence type="ECO:0000256" key="1">
    <source>
        <dbReference type="SAM" id="MobiDB-lite"/>
    </source>
</evidence>
<dbReference type="Proteomes" id="UP000006039">
    <property type="component" value="Unassembled WGS sequence"/>
</dbReference>
<dbReference type="EnsemblFungi" id="EJT68315">
    <property type="protein sequence ID" value="EJT68315"/>
    <property type="gene ID" value="GGTG_14103"/>
</dbReference>
<dbReference type="GeneID" id="20354561"/>
<feature type="compositionally biased region" description="Low complexity" evidence="1">
    <location>
        <begin position="59"/>
        <end position="68"/>
    </location>
</feature>
<keyword evidence="2" id="KW-0732">Signal</keyword>
<dbReference type="EMBL" id="GL385532">
    <property type="protein sequence ID" value="EJT68315.1"/>
    <property type="molecule type" value="Genomic_DNA"/>
</dbReference>
<dbReference type="AlphaFoldDB" id="J3PKP0"/>
<accession>J3PKP0</accession>
<dbReference type="RefSeq" id="XP_009230294.1">
    <property type="nucleotide sequence ID" value="XM_009232030.1"/>
</dbReference>
<reference evidence="3" key="3">
    <citation type="submission" date="2010-09" db="EMBL/GenBank/DDBJ databases">
        <title>Annotation of Gaeumannomyces graminis var. tritici R3-111a-1.</title>
        <authorList>
            <consortium name="The Broad Institute Genome Sequencing Platform"/>
            <person name="Ma L.-J."/>
            <person name="Dead R."/>
            <person name="Young S.K."/>
            <person name="Zeng Q."/>
            <person name="Gargeya S."/>
            <person name="Fitzgerald M."/>
            <person name="Haas B."/>
            <person name="Abouelleil A."/>
            <person name="Alvarado L."/>
            <person name="Arachchi H.M."/>
            <person name="Berlin A."/>
            <person name="Brown A."/>
            <person name="Chapman S.B."/>
            <person name="Chen Z."/>
            <person name="Dunbar C."/>
            <person name="Freedman E."/>
            <person name="Gearin G."/>
            <person name="Gellesch M."/>
            <person name="Goldberg J."/>
            <person name="Griggs A."/>
            <person name="Gujja S."/>
            <person name="Heiman D."/>
            <person name="Howarth C."/>
            <person name="Larson L."/>
            <person name="Lui A."/>
            <person name="MacDonald P.J.P."/>
            <person name="Mehta T."/>
            <person name="Montmayeur A."/>
            <person name="Murphy C."/>
            <person name="Neiman D."/>
            <person name="Pearson M."/>
            <person name="Priest M."/>
            <person name="Roberts A."/>
            <person name="Saif S."/>
            <person name="Shea T."/>
            <person name="Shenoy N."/>
            <person name="Sisk P."/>
            <person name="Stolte C."/>
            <person name="Sykes S."/>
            <person name="Yandava C."/>
            <person name="Wortman J."/>
            <person name="Nusbaum C."/>
            <person name="Birren B."/>
        </authorList>
    </citation>
    <scope>NUCLEOTIDE SEQUENCE</scope>
    <source>
        <strain evidence="3">R3-111a-1</strain>
    </source>
</reference>
<proteinExistence type="predicted"/>
<reference evidence="4" key="5">
    <citation type="submission" date="2018-04" db="UniProtKB">
        <authorList>
            <consortium name="EnsemblFungi"/>
        </authorList>
    </citation>
    <scope>IDENTIFICATION</scope>
    <source>
        <strain evidence="4">R3-111a-1</strain>
    </source>
</reference>
<reference evidence="5" key="1">
    <citation type="submission" date="2010-07" db="EMBL/GenBank/DDBJ databases">
        <title>The genome sequence of Gaeumannomyces graminis var. tritici strain R3-111a-1.</title>
        <authorList>
            <consortium name="The Broad Institute Genome Sequencing Platform"/>
            <person name="Ma L.-J."/>
            <person name="Dead R."/>
            <person name="Young S."/>
            <person name="Zeng Q."/>
            <person name="Koehrsen M."/>
            <person name="Alvarado L."/>
            <person name="Berlin A."/>
            <person name="Chapman S.B."/>
            <person name="Chen Z."/>
            <person name="Freedman E."/>
            <person name="Gellesch M."/>
            <person name="Goldberg J."/>
            <person name="Griggs A."/>
            <person name="Gujja S."/>
            <person name="Heilman E.R."/>
            <person name="Heiman D."/>
            <person name="Hepburn T."/>
            <person name="Howarth C."/>
            <person name="Jen D."/>
            <person name="Larson L."/>
            <person name="Mehta T."/>
            <person name="Neiman D."/>
            <person name="Pearson M."/>
            <person name="Roberts A."/>
            <person name="Saif S."/>
            <person name="Shea T."/>
            <person name="Shenoy N."/>
            <person name="Sisk P."/>
            <person name="Stolte C."/>
            <person name="Sykes S."/>
            <person name="Walk T."/>
            <person name="White J."/>
            <person name="Yandava C."/>
            <person name="Haas B."/>
            <person name="Nusbaum C."/>
            <person name="Birren B."/>
        </authorList>
    </citation>
    <scope>NUCLEOTIDE SEQUENCE [LARGE SCALE GENOMIC DNA]</scope>
    <source>
        <strain evidence="5">R3-111a-1</strain>
    </source>
</reference>